<name>A0A7S8MXW3_9MICO</name>
<proteinExistence type="predicted"/>
<reference evidence="2 3" key="1">
    <citation type="submission" date="2020-11" db="EMBL/GenBank/DDBJ databases">
        <title>Amino acid is mineralized and recycled by bacteria in oceanic microbiome.</title>
        <authorList>
            <person name="Zheng L.Y."/>
        </authorList>
    </citation>
    <scope>NUCLEOTIDE SEQUENCE [LARGE SCALE GENOMIC DNA]</scope>
    <source>
        <strain evidence="2 3">A32-1</strain>
    </source>
</reference>
<keyword evidence="1" id="KW-0812">Transmembrane</keyword>
<feature type="transmembrane region" description="Helical" evidence="1">
    <location>
        <begin position="12"/>
        <end position="31"/>
    </location>
</feature>
<keyword evidence="3" id="KW-1185">Reference proteome</keyword>
<organism evidence="2 3">
    <name type="scientific">Microbacterium schleiferi</name>
    <dbReference type="NCBI Taxonomy" id="69362"/>
    <lineage>
        <taxon>Bacteria</taxon>
        <taxon>Bacillati</taxon>
        <taxon>Actinomycetota</taxon>
        <taxon>Actinomycetes</taxon>
        <taxon>Micrococcales</taxon>
        <taxon>Microbacteriaceae</taxon>
        <taxon>Microbacterium</taxon>
    </lineage>
</organism>
<dbReference type="RefSeq" id="WP_195693235.1">
    <property type="nucleotide sequence ID" value="NZ_CP064760.1"/>
</dbReference>
<keyword evidence="1" id="KW-0472">Membrane</keyword>
<sequence>MTATPSSWIRPLFGALAGAGVIAAIAVLPTIDLPTVAPEPASVAIAPPSAGQTLVCTGALLATARDSTAVSSITVAAPQAVATAGESALDRGELTSDAEGAAPLVLRSAPGSEPFAAAGSATVGDPDLAGYSASSCRLPLLDSWLVAGAGTTGAADLVVLSNPGEVAATITLTVYGASGGDVPPGGEDIVVRAGAQRIIPVAGIARGEESLVIHVQATGAPVAATLQSSITRVLEPGGVDQAGALSELATRQTIVGVTVTEGALGTGTGLAGTMVRLLSPDADTEATIGVRAIGAATPVIDPVTVQLQAGIPAAVEMPSVPVGAYTVDVQASAPVAAAVWQTTGFGAASDFAWYQPSPSIDAAAVIAVPSGPGPVLTIANPSTADVTVELAEPGAEAVPVAVAAGTSVQVPVRASTSYQLTGGPVLASVGYVGAGALGAFPVWPSTAGQEPIVVYP</sequence>
<keyword evidence="1" id="KW-1133">Transmembrane helix</keyword>
<dbReference type="EMBL" id="CP064760">
    <property type="protein sequence ID" value="QPE05217.1"/>
    <property type="molecule type" value="Genomic_DNA"/>
</dbReference>
<gene>
    <name evidence="2" type="ORF">IT882_03795</name>
</gene>
<evidence type="ECO:0000256" key="1">
    <source>
        <dbReference type="SAM" id="Phobius"/>
    </source>
</evidence>
<dbReference type="AlphaFoldDB" id="A0A7S8MXW3"/>
<protein>
    <submittedName>
        <fullName evidence="2">Large extracellular alpha-helical protein</fullName>
    </submittedName>
</protein>
<accession>A0A7S8MXW3</accession>
<dbReference type="Proteomes" id="UP000594480">
    <property type="component" value="Chromosome"/>
</dbReference>
<evidence type="ECO:0000313" key="2">
    <source>
        <dbReference type="EMBL" id="QPE05217.1"/>
    </source>
</evidence>
<dbReference type="InterPro" id="IPR043777">
    <property type="entry name" value="DUF5719"/>
</dbReference>
<dbReference type="KEGG" id="msf:IT882_03795"/>
<dbReference type="Pfam" id="PF18986">
    <property type="entry name" value="DUF5719"/>
    <property type="match status" value="1"/>
</dbReference>
<evidence type="ECO:0000313" key="3">
    <source>
        <dbReference type="Proteomes" id="UP000594480"/>
    </source>
</evidence>